<proteinExistence type="predicted"/>
<sequence length="990" mass="109001">TLLERFEAGRVDIADLRTRIGVDDDTWASLGLNLMGPQQLIATVGDFAFIMDQDVSNAIALIDSPVMRSRVSLLYDVCREECGLARAMLNTLGAEEARQPLPEAEGEAEARDAYGSLTKRAKMSVYVDPIDDATFPLLTPLGFNDMIAKTKAVFACGLSHIEHLYTIYKDKFWSFIVEADETMRASRISQFWPAGDKTKWGEAFRRAATDFSFWAAEVDRRVFQVKQEETSGTMSRNDSDSPNQGGKSRASGSGKRAEHQFCFAYQSGSPGHAGETCPNGRKHLCMKCKRSHPLPRGNRECTAQASSSQEQSADGKSRSGVLSTALLPPASHVKFAEIRNGIERIVQPFLDDLSDVGKSPLPESMVDAVRDEIIKVCDGLPSAKDLLNCHSPLRGGLWKLLIDSAADWDTDIPDWLSGEGAPIGVLQSISPKNVFPVDDSDSPDPDTICLWELPGSVGPGTRSPMCDDEFLNYKSAEDRPEETMRLLRAEEAQGFCDIFQSREELVEALQSERFVVSRLALAPKPGGKFRLICDGTASGLNDVVRCSEKVRLPRISDAIEDALDLAGCDGSFDNLEYLSVDFRSAFKLVAVNKAEWCCQVCRFGKFYIKFNCLMFGTKSSPLVFCRVSACACRLAQLLYSSSMLRINCYIDDPIILVRADSPRVRKLRMLTVLSFWAAMGIVFSHEKCQRGSSVKWTGALFSLGRDALTISIPEDKIEAMGELGSSLLSQPARVDLKPLRKFCGKVCWASNIVPYLNAYLAPLWRRVGIASGCGRGSADLGSSRDSLKWLCYFFARAKLRCAAPGSNHCLSRSFRLSCRKPPRVSIVVDASTSGIGGVLFWGRGESATPVAYFGDALSKEDLQRFGGTLGSSSFQSCWELMAIVVALKLWQRRLLDCSAVAVFTDSLVSLRVAMKQKSRSESLNWLASRLALMCALDLRLLELRYKHIAGVDNMLADSLSRLQEGYAVPPGLASAVRVRCPPRGDEFWAL</sequence>
<dbReference type="PANTHER" id="PTHR33050:SF7">
    <property type="entry name" value="RIBONUCLEASE H"/>
    <property type="match status" value="1"/>
</dbReference>
<dbReference type="PANTHER" id="PTHR33050">
    <property type="entry name" value="REVERSE TRANSCRIPTASE DOMAIN-CONTAINING PROTEIN"/>
    <property type="match status" value="1"/>
</dbReference>
<keyword evidence="4" id="KW-1185">Reference proteome</keyword>
<dbReference type="Pfam" id="PF00078">
    <property type="entry name" value="RVT_1"/>
    <property type="match status" value="1"/>
</dbReference>
<feature type="compositionally biased region" description="Low complexity" evidence="1">
    <location>
        <begin position="303"/>
        <end position="312"/>
    </location>
</feature>
<dbReference type="EMBL" id="JABANO010004276">
    <property type="protein sequence ID" value="KAF4755445.1"/>
    <property type="molecule type" value="Genomic_DNA"/>
</dbReference>
<name>A0A7J6UDZ7_PEROL</name>
<feature type="compositionally biased region" description="Polar residues" evidence="1">
    <location>
        <begin position="230"/>
        <end position="244"/>
    </location>
</feature>
<evidence type="ECO:0000313" key="3">
    <source>
        <dbReference type="EMBL" id="KAF4755445.1"/>
    </source>
</evidence>
<dbReference type="InterPro" id="IPR043502">
    <property type="entry name" value="DNA/RNA_pol_sf"/>
</dbReference>
<accession>A0A7J6UDZ7</accession>
<feature type="region of interest" description="Disordered" evidence="1">
    <location>
        <begin position="294"/>
        <end position="320"/>
    </location>
</feature>
<evidence type="ECO:0000313" key="4">
    <source>
        <dbReference type="Proteomes" id="UP000553632"/>
    </source>
</evidence>
<dbReference type="Gene3D" id="3.30.70.270">
    <property type="match status" value="1"/>
</dbReference>
<feature type="domain" description="Reverse transcriptase" evidence="2">
    <location>
        <begin position="503"/>
        <end position="701"/>
    </location>
</feature>
<dbReference type="InterPro" id="IPR000477">
    <property type="entry name" value="RT_dom"/>
</dbReference>
<dbReference type="InterPro" id="IPR052055">
    <property type="entry name" value="Hepadnavirus_pol/RT"/>
</dbReference>
<evidence type="ECO:0000256" key="1">
    <source>
        <dbReference type="SAM" id="MobiDB-lite"/>
    </source>
</evidence>
<reference evidence="3 4" key="1">
    <citation type="submission" date="2020-04" db="EMBL/GenBank/DDBJ databases">
        <title>Perkinsus olseni comparative genomics.</title>
        <authorList>
            <person name="Bogema D.R."/>
        </authorList>
    </citation>
    <scope>NUCLEOTIDE SEQUENCE [LARGE SCALE GENOMIC DNA]</scope>
    <source>
        <strain evidence="3 4">ATCC PRA-207</strain>
    </source>
</reference>
<organism evidence="3 4">
    <name type="scientific">Perkinsus olseni</name>
    <name type="common">Perkinsus atlanticus</name>
    <dbReference type="NCBI Taxonomy" id="32597"/>
    <lineage>
        <taxon>Eukaryota</taxon>
        <taxon>Sar</taxon>
        <taxon>Alveolata</taxon>
        <taxon>Perkinsozoa</taxon>
        <taxon>Perkinsea</taxon>
        <taxon>Perkinsida</taxon>
        <taxon>Perkinsidae</taxon>
        <taxon>Perkinsus</taxon>
    </lineage>
</organism>
<dbReference type="AlphaFoldDB" id="A0A7J6UDZ7"/>
<protein>
    <recommendedName>
        <fullName evidence="2">Reverse transcriptase domain-containing protein</fullName>
    </recommendedName>
</protein>
<dbReference type="PROSITE" id="PS50878">
    <property type="entry name" value="RT_POL"/>
    <property type="match status" value="1"/>
</dbReference>
<gene>
    <name evidence="3" type="ORF">FOZ63_021242</name>
</gene>
<feature type="region of interest" description="Disordered" evidence="1">
    <location>
        <begin position="226"/>
        <end position="253"/>
    </location>
</feature>
<dbReference type="Gene3D" id="3.10.10.10">
    <property type="entry name" value="HIV Type 1 Reverse Transcriptase, subunit A, domain 1"/>
    <property type="match status" value="1"/>
</dbReference>
<evidence type="ECO:0000259" key="2">
    <source>
        <dbReference type="PROSITE" id="PS50878"/>
    </source>
</evidence>
<dbReference type="SUPFAM" id="SSF56672">
    <property type="entry name" value="DNA/RNA polymerases"/>
    <property type="match status" value="1"/>
</dbReference>
<dbReference type="Proteomes" id="UP000553632">
    <property type="component" value="Unassembled WGS sequence"/>
</dbReference>
<dbReference type="CDD" id="cd09275">
    <property type="entry name" value="RNase_HI_RT_DIRS1"/>
    <property type="match status" value="1"/>
</dbReference>
<dbReference type="InterPro" id="IPR043128">
    <property type="entry name" value="Rev_trsase/Diguanyl_cyclase"/>
</dbReference>
<comment type="caution">
    <text evidence="3">The sequence shown here is derived from an EMBL/GenBank/DDBJ whole genome shotgun (WGS) entry which is preliminary data.</text>
</comment>
<feature type="non-terminal residue" evidence="3">
    <location>
        <position position="1"/>
    </location>
</feature>